<accession>A0ABD4SBV3</accession>
<dbReference type="Proteomes" id="UP001320314">
    <property type="component" value="Unassembled WGS sequence"/>
</dbReference>
<protein>
    <submittedName>
        <fullName evidence="1">Uncharacterized protein</fullName>
    </submittedName>
</protein>
<comment type="caution">
    <text evidence="1">The sequence shown here is derived from an EMBL/GenBank/DDBJ whole genome shotgun (WGS) entry which is preliminary data.</text>
</comment>
<dbReference type="AlphaFoldDB" id="A0ABD4SBV3"/>
<gene>
    <name evidence="1" type="ORF">LOB39_07055</name>
</gene>
<sequence length="335" mass="38619">MIDNKVDSFLRNLMSDGVPKETQKMVMGLSRWGKQALVNIYDKNSDFAKRAAIEENVHRFAVDTSKHLKIYHYTKVGSLIKILSSGSFLISSSTLMNDPDEFKWANKIGKEYLRKTGANESEVAAFQEMIDLQPFKDSYIWSFTKNDDSLTLYNVYGLNEQNIKEGVALEFDLNTVMHTLASRNANGKNSLDEFEDGDAYTFPIQVQYDENLQKEYVNPIVEEWLYAYRSCMDDPNDMHEIMVLCAKAMYLFNMAFKNPDLCHEEELRFVTVKIGDNVNKLNASYSPRIRCKITKEFILSAKLQTGNYYSVADLKEILAKYGYNNVQVKQSRLPY</sequence>
<dbReference type="RefSeq" id="WP_231523642.1">
    <property type="nucleotide sequence ID" value="NZ_JAJNUD010000016.1"/>
</dbReference>
<dbReference type="EMBL" id="JAJNUD010000016">
    <property type="protein sequence ID" value="MCD5518314.1"/>
    <property type="molecule type" value="Genomic_DNA"/>
</dbReference>
<name>A0ABD4SBV3_9LACO</name>
<evidence type="ECO:0000313" key="2">
    <source>
        <dbReference type="Proteomes" id="UP001320314"/>
    </source>
</evidence>
<organism evidence="1 2">
    <name type="scientific">Lactobacillus delbrueckii subsp. allosunkii</name>
    <dbReference type="NCBI Taxonomy" id="1050107"/>
    <lineage>
        <taxon>Bacteria</taxon>
        <taxon>Bacillati</taxon>
        <taxon>Bacillota</taxon>
        <taxon>Bacilli</taxon>
        <taxon>Lactobacillales</taxon>
        <taxon>Lactobacillaceae</taxon>
        <taxon>Lactobacillus</taxon>
    </lineage>
</organism>
<evidence type="ECO:0000313" key="1">
    <source>
        <dbReference type="EMBL" id="MCD5518314.1"/>
    </source>
</evidence>
<reference evidence="1 2" key="1">
    <citation type="submission" date="2021-12" db="EMBL/GenBank/DDBJ databases">
        <title>Antimicrobial susceptibility of Lactobacillus delbrueckii subsp. lactis obtained from milk products and other habitats.</title>
        <authorList>
            <person name="Shani N."/>
        </authorList>
    </citation>
    <scope>NUCLEOTIDE SEQUENCE [LARGE SCALE GENOMIC DNA]</scope>
    <source>
        <strain evidence="1 2">CIRM BIA 266</strain>
    </source>
</reference>
<proteinExistence type="predicted"/>